<evidence type="ECO:0000313" key="12">
    <source>
        <dbReference type="Proteomes" id="UP000502756"/>
    </source>
</evidence>
<comment type="pathway">
    <text evidence="9">Carbohydrate biosynthesis; D-glycero-D-manno-heptose 7-phosphate biosynthesis; D-glycero-alpha-D-manno-heptose 7-phosphate and D-glycero-beta-D-manno-heptose 7-phosphate from sedoheptulose 7-phosphate: step 1/1.</text>
</comment>
<keyword evidence="5 9" id="KW-0479">Metal-binding</keyword>
<dbReference type="InterPro" id="IPR001347">
    <property type="entry name" value="SIS_dom"/>
</dbReference>
<evidence type="ECO:0000259" key="10">
    <source>
        <dbReference type="PROSITE" id="PS51464"/>
    </source>
</evidence>
<dbReference type="GO" id="GO:0008968">
    <property type="term" value="F:D-sedoheptulose 7-phosphate isomerase activity"/>
    <property type="evidence" value="ECO:0007669"/>
    <property type="project" value="UniProtKB-UniRule"/>
</dbReference>
<dbReference type="GO" id="GO:0005975">
    <property type="term" value="P:carbohydrate metabolic process"/>
    <property type="evidence" value="ECO:0007669"/>
    <property type="project" value="UniProtKB-UniRule"/>
</dbReference>
<evidence type="ECO:0000256" key="3">
    <source>
        <dbReference type="ARBA" id="ARBA00009894"/>
    </source>
</evidence>
<feature type="binding site" evidence="9">
    <location>
        <position position="179"/>
    </location>
    <ligand>
        <name>Zn(2+)</name>
        <dbReference type="ChEBI" id="CHEBI:29105"/>
    </ligand>
</feature>
<evidence type="ECO:0000313" key="11">
    <source>
        <dbReference type="EMBL" id="QJW87984.1"/>
    </source>
</evidence>
<dbReference type="InterPro" id="IPR004515">
    <property type="entry name" value="Phosphoheptose_Isoase"/>
</dbReference>
<keyword evidence="4 9" id="KW-0963">Cytoplasm</keyword>
<comment type="catalytic activity">
    <reaction evidence="1 9">
        <text>2 D-sedoheptulose 7-phosphate = D-glycero-alpha-D-manno-heptose 7-phosphate + D-glycero-beta-D-manno-heptose 7-phosphate</text>
        <dbReference type="Rhea" id="RHEA:27489"/>
        <dbReference type="ChEBI" id="CHEBI:57483"/>
        <dbReference type="ChEBI" id="CHEBI:60203"/>
        <dbReference type="ChEBI" id="CHEBI:60204"/>
        <dbReference type="EC" id="5.3.1.28"/>
    </reaction>
</comment>
<keyword evidence="6 9" id="KW-0862">Zinc</keyword>
<dbReference type="RefSeq" id="WP_171737816.1">
    <property type="nucleotide sequence ID" value="NZ_CP053435.1"/>
</dbReference>
<dbReference type="GO" id="GO:2001061">
    <property type="term" value="P:D-glycero-D-manno-heptose 7-phosphate biosynthetic process"/>
    <property type="evidence" value="ECO:0007669"/>
    <property type="project" value="UniProtKB-UniPathway"/>
</dbReference>
<keyword evidence="12" id="KW-1185">Reference proteome</keyword>
<dbReference type="InterPro" id="IPR050099">
    <property type="entry name" value="SIS_GmhA/DiaA_subfam"/>
</dbReference>
<dbReference type="KEGG" id="stae:HNV11_00655"/>
<dbReference type="Pfam" id="PF13580">
    <property type="entry name" value="SIS_2"/>
    <property type="match status" value="1"/>
</dbReference>
<keyword evidence="7 9" id="KW-0413">Isomerase</keyword>
<comment type="function">
    <text evidence="9">Catalyzes the isomerization of sedoheptulose 7-phosphate in D-glycero-D-manno-heptose 7-phosphate.</text>
</comment>
<dbReference type="Proteomes" id="UP000502756">
    <property type="component" value="Chromosome"/>
</dbReference>
<dbReference type="GO" id="GO:0005737">
    <property type="term" value="C:cytoplasm"/>
    <property type="evidence" value="ECO:0007669"/>
    <property type="project" value="UniProtKB-SubCell"/>
</dbReference>
<dbReference type="PANTHER" id="PTHR30390:SF7">
    <property type="entry name" value="PHOSPHOHEPTOSE ISOMERASE"/>
    <property type="match status" value="1"/>
</dbReference>
<dbReference type="CDD" id="cd05006">
    <property type="entry name" value="SIS_GmhA"/>
    <property type="match status" value="1"/>
</dbReference>
<evidence type="ECO:0000256" key="4">
    <source>
        <dbReference type="ARBA" id="ARBA00022490"/>
    </source>
</evidence>
<protein>
    <recommendedName>
        <fullName evidence="9">Phosphoheptose isomerase</fullName>
        <ecNumber evidence="9">5.3.1.28</ecNumber>
    </recommendedName>
    <alternativeName>
        <fullName evidence="9">Sedoheptulose 7-phosphate isomerase</fullName>
    </alternativeName>
</protein>
<gene>
    <name evidence="11" type="primary">lpcA</name>
    <name evidence="9" type="synonym">gmhA</name>
    <name evidence="11" type="ORF">HNV11_00655</name>
</gene>
<feature type="binding site" evidence="9">
    <location>
        <position position="123"/>
    </location>
    <ligand>
        <name>substrate</name>
    </ligand>
</feature>
<feature type="binding site" evidence="9">
    <location>
        <begin position="92"/>
        <end position="93"/>
    </location>
    <ligand>
        <name>substrate</name>
    </ligand>
</feature>
<evidence type="ECO:0000256" key="8">
    <source>
        <dbReference type="ARBA" id="ARBA00023277"/>
    </source>
</evidence>
<sequence length="191" mass="20729">MLDIIRQELTEAQSVLDTFLSNPDHLTAIEQAARLMANALRNGHKIISCGNGGSHCDAMHFAEELSGRYRDNRRSLAAIAISDVSHLSCVSNDYGYEFVFSRFIEGLGNEGDILLGLSTSGNSANIIQAVAAARAKGMKVVLLTGKDGGKLAGQADVEIRVPHFGYADRIQEIHIKVIHLFILLIEKQVIG</sequence>
<feature type="binding site" evidence="9">
    <location>
        <begin position="51"/>
        <end position="53"/>
    </location>
    <ligand>
        <name>substrate</name>
    </ligand>
</feature>
<comment type="miscellaneous">
    <text evidence="9">The reaction produces a racemic mixture of D-glycero-alpha-D-manno-heptose 7-phosphate and D-glycero-beta-D-manno-heptose 7-phosphate.</text>
</comment>
<proteinExistence type="inferred from homology"/>
<comment type="similarity">
    <text evidence="3 9">Belongs to the SIS family. GmhA subfamily.</text>
</comment>
<evidence type="ECO:0000256" key="7">
    <source>
        <dbReference type="ARBA" id="ARBA00023235"/>
    </source>
</evidence>
<comment type="subcellular location">
    <subcellularLocation>
        <location evidence="2 9">Cytoplasm</location>
    </subcellularLocation>
</comment>
<evidence type="ECO:0000256" key="6">
    <source>
        <dbReference type="ARBA" id="ARBA00022833"/>
    </source>
</evidence>
<feature type="binding site" evidence="9">
    <location>
        <position position="64"/>
    </location>
    <ligand>
        <name>substrate</name>
    </ligand>
</feature>
<dbReference type="NCBIfam" id="NF001628">
    <property type="entry name" value="PRK00414.1"/>
    <property type="match status" value="1"/>
</dbReference>
<feature type="domain" description="SIS" evidence="10">
    <location>
        <begin position="36"/>
        <end position="191"/>
    </location>
</feature>
<dbReference type="InterPro" id="IPR046348">
    <property type="entry name" value="SIS_dom_sf"/>
</dbReference>
<reference evidence="11 12" key="1">
    <citation type="submission" date="2020-05" db="EMBL/GenBank/DDBJ databases">
        <title>Genome sequencing of Spirosoma sp. TS118.</title>
        <authorList>
            <person name="Lee J.-H."/>
            <person name="Jeong S."/>
            <person name="Zhao L."/>
            <person name="Jung J.-H."/>
            <person name="Kim M.-K."/>
            <person name="Lim S."/>
        </authorList>
    </citation>
    <scope>NUCLEOTIDE SEQUENCE [LARGE SCALE GENOMIC DNA]</scope>
    <source>
        <strain evidence="11 12">TS118</strain>
    </source>
</reference>
<dbReference type="SUPFAM" id="SSF53697">
    <property type="entry name" value="SIS domain"/>
    <property type="match status" value="1"/>
</dbReference>
<feature type="binding site" evidence="9">
    <location>
        <position position="171"/>
    </location>
    <ligand>
        <name>Zn(2+)</name>
        <dbReference type="ChEBI" id="CHEBI:29105"/>
    </ligand>
</feature>
<evidence type="ECO:0000256" key="2">
    <source>
        <dbReference type="ARBA" id="ARBA00004496"/>
    </source>
</evidence>
<dbReference type="PANTHER" id="PTHR30390">
    <property type="entry name" value="SEDOHEPTULOSE 7-PHOSPHATE ISOMERASE / DNAA INITIATOR-ASSOCIATING FACTOR FOR REPLICATION INITIATION"/>
    <property type="match status" value="1"/>
</dbReference>
<feature type="binding site" evidence="9">
    <location>
        <begin position="118"/>
        <end position="120"/>
    </location>
    <ligand>
        <name>substrate</name>
    </ligand>
</feature>
<dbReference type="Gene3D" id="3.40.50.10490">
    <property type="entry name" value="Glucose-6-phosphate isomerase like protein, domain 1"/>
    <property type="match status" value="1"/>
</dbReference>
<feature type="binding site" evidence="9">
    <location>
        <position position="64"/>
    </location>
    <ligand>
        <name>Zn(2+)</name>
        <dbReference type="ChEBI" id="CHEBI:29105"/>
    </ligand>
</feature>
<feature type="binding site" evidence="9">
    <location>
        <position position="171"/>
    </location>
    <ligand>
        <name>substrate</name>
    </ligand>
</feature>
<dbReference type="AlphaFoldDB" id="A0A6M5Y3N1"/>
<comment type="cofactor">
    <cofactor evidence="9">
        <name>Zn(2+)</name>
        <dbReference type="ChEBI" id="CHEBI:29105"/>
    </cofactor>
    <text evidence="9">Binds 1 zinc ion per subunit.</text>
</comment>
<dbReference type="GO" id="GO:0008270">
    <property type="term" value="F:zinc ion binding"/>
    <property type="evidence" value="ECO:0007669"/>
    <property type="project" value="UniProtKB-UniRule"/>
</dbReference>
<evidence type="ECO:0000256" key="1">
    <source>
        <dbReference type="ARBA" id="ARBA00000348"/>
    </source>
</evidence>
<dbReference type="UniPathway" id="UPA00041">
    <property type="reaction ID" value="UER00436"/>
</dbReference>
<accession>A0A6M5Y3N1</accession>
<name>A0A6M5Y3N1_9BACT</name>
<dbReference type="EC" id="5.3.1.28" evidence="9"/>
<dbReference type="InterPro" id="IPR035461">
    <property type="entry name" value="GmhA/DiaA"/>
</dbReference>
<dbReference type="GO" id="GO:0097367">
    <property type="term" value="F:carbohydrate derivative binding"/>
    <property type="evidence" value="ECO:0007669"/>
    <property type="project" value="InterPro"/>
</dbReference>
<dbReference type="HAMAP" id="MF_00067">
    <property type="entry name" value="GmhA"/>
    <property type="match status" value="1"/>
</dbReference>
<organism evidence="11 12">
    <name type="scientific">Spirosoma taeanense</name>
    <dbReference type="NCBI Taxonomy" id="2735870"/>
    <lineage>
        <taxon>Bacteria</taxon>
        <taxon>Pseudomonadati</taxon>
        <taxon>Bacteroidota</taxon>
        <taxon>Cytophagia</taxon>
        <taxon>Cytophagales</taxon>
        <taxon>Cytophagaceae</taxon>
        <taxon>Spirosoma</taxon>
    </lineage>
</organism>
<dbReference type="PROSITE" id="PS51464">
    <property type="entry name" value="SIS"/>
    <property type="match status" value="1"/>
</dbReference>
<feature type="binding site" evidence="9">
    <location>
        <position position="60"/>
    </location>
    <ligand>
        <name>Zn(2+)</name>
        <dbReference type="ChEBI" id="CHEBI:29105"/>
    </ligand>
</feature>
<evidence type="ECO:0000256" key="9">
    <source>
        <dbReference type="HAMAP-Rule" id="MF_00067"/>
    </source>
</evidence>
<keyword evidence="8 9" id="KW-0119">Carbohydrate metabolism</keyword>
<dbReference type="NCBIfam" id="TIGR00441">
    <property type="entry name" value="gmhA"/>
    <property type="match status" value="1"/>
</dbReference>
<dbReference type="EMBL" id="CP053435">
    <property type="protein sequence ID" value="QJW87984.1"/>
    <property type="molecule type" value="Genomic_DNA"/>
</dbReference>
<evidence type="ECO:0000256" key="5">
    <source>
        <dbReference type="ARBA" id="ARBA00022723"/>
    </source>
</evidence>